<dbReference type="GO" id="GO:0008356">
    <property type="term" value="P:asymmetric cell division"/>
    <property type="evidence" value="ECO:0007669"/>
    <property type="project" value="InterPro"/>
</dbReference>
<dbReference type="AlphaFoldDB" id="A0A443NXF8"/>
<evidence type="ECO:0000313" key="3">
    <source>
        <dbReference type="EMBL" id="RWR83218.1"/>
    </source>
</evidence>
<feature type="compositionally biased region" description="Polar residues" evidence="2">
    <location>
        <begin position="102"/>
        <end position="113"/>
    </location>
</feature>
<feature type="compositionally biased region" description="Polar residues" evidence="2">
    <location>
        <begin position="228"/>
        <end position="250"/>
    </location>
</feature>
<dbReference type="EMBL" id="QPKB01000004">
    <property type="protein sequence ID" value="RWR83218.1"/>
    <property type="molecule type" value="Genomic_DNA"/>
</dbReference>
<feature type="region of interest" description="Disordered" evidence="2">
    <location>
        <begin position="678"/>
        <end position="698"/>
    </location>
</feature>
<comment type="caution">
    <text evidence="3">The sequence shown here is derived from an EMBL/GenBank/DDBJ whole genome shotgun (WGS) entry which is preliminary data.</text>
</comment>
<accession>A0A443NXF8</accession>
<name>A0A443NXF8_9MAGN</name>
<dbReference type="InterPro" id="IPR040348">
    <property type="entry name" value="POLAR-like"/>
</dbReference>
<dbReference type="PANTHER" id="PTHR33476:SF7">
    <property type="entry name" value="EMB|CAB62613.1"/>
    <property type="match status" value="1"/>
</dbReference>
<organism evidence="3 4">
    <name type="scientific">Cinnamomum micranthum f. kanehirae</name>
    <dbReference type="NCBI Taxonomy" id="337451"/>
    <lineage>
        <taxon>Eukaryota</taxon>
        <taxon>Viridiplantae</taxon>
        <taxon>Streptophyta</taxon>
        <taxon>Embryophyta</taxon>
        <taxon>Tracheophyta</taxon>
        <taxon>Spermatophyta</taxon>
        <taxon>Magnoliopsida</taxon>
        <taxon>Magnoliidae</taxon>
        <taxon>Laurales</taxon>
        <taxon>Lauraceae</taxon>
        <taxon>Cinnamomum</taxon>
    </lineage>
</organism>
<gene>
    <name evidence="3" type="ORF">CKAN_01196600</name>
</gene>
<evidence type="ECO:0000256" key="1">
    <source>
        <dbReference type="SAM" id="Coils"/>
    </source>
</evidence>
<dbReference type="PANTHER" id="PTHR33476">
    <property type="entry name" value="EMB|CAB62613.1"/>
    <property type="match status" value="1"/>
</dbReference>
<feature type="region of interest" description="Disordered" evidence="2">
    <location>
        <begin position="228"/>
        <end position="253"/>
    </location>
</feature>
<sequence length="731" mass="80701">MDIWVAAAAAGAGYLAKYWKNVKESRRLPGSSLESSDNNKSTCTSSLAKTLDQKRVKLGRVDSIDKNSTFRWVRRKSEKQTSSNVEEDETFLDPPTSDVLGSPTNERVSTSGVASEMPRNLVEQEEDNALSLSNLRPSFCGNENHEEDGIRIGGIDDFSNKSGCAVNDQANSLQVGVGYRFGRGRRSLNSKRRHGYSYKPLNSLESCAIAQLCKEYVETEECDFNSLPSSLSTPSVRPFSVSDNQLTRNSESSEDPLFLQCENGEHKLQTEGRVDLSAKENLIGFLPPFKVGLVEIQKKSRRRRVKSRQQISHVSDTESSGEHFYSQVSDGTKFPGAPDGVLLFCLGISIGSISTLQSNRSEVEKLNESLSHTQNLVQDLHEELEMKDSLTVKELAYEGCRFQELNESSAGIKESIDLQPYQGSTAISPVQGALMISECAHDKANIQKEGENSESMSKIEAELEAELSRLELNIKTSDIGRSLSDFDELDPDFVSDVVHGELKANMVNGAADSDQDACGSSSTHVCPTNYAVSPRELSLRLHELIELRLEERIAELESALEDSQKQLHLMEAEQVCSQRGFSSSEMGSLSTHESPTVMEHTNTVSPPPLFLNLSDNALNSYDEAYAGLVKISNTKNENISKQTNNKGAFPLDPIPYRGWAGNGDDGSLLHLEIDKKKSNGIGESDDDDDDDDDDEEEEELGKLLIKRIVEKTRQGSPLVLNAQRILFSMDD</sequence>
<evidence type="ECO:0000256" key="2">
    <source>
        <dbReference type="SAM" id="MobiDB-lite"/>
    </source>
</evidence>
<reference evidence="3 4" key="1">
    <citation type="journal article" date="2019" name="Nat. Plants">
        <title>Stout camphor tree genome fills gaps in understanding of flowering plant genome evolution.</title>
        <authorList>
            <person name="Chaw S.M."/>
            <person name="Liu Y.C."/>
            <person name="Wu Y.W."/>
            <person name="Wang H.Y."/>
            <person name="Lin C.I."/>
            <person name="Wu C.S."/>
            <person name="Ke H.M."/>
            <person name="Chang L.Y."/>
            <person name="Hsu C.Y."/>
            <person name="Yang H.T."/>
            <person name="Sudianto E."/>
            <person name="Hsu M.H."/>
            <person name="Wu K.P."/>
            <person name="Wang L.N."/>
            <person name="Leebens-Mack J.H."/>
            <person name="Tsai I.J."/>
        </authorList>
    </citation>
    <scope>NUCLEOTIDE SEQUENCE [LARGE SCALE GENOMIC DNA]</scope>
    <source>
        <strain evidence="4">cv. Chaw 1501</strain>
        <tissue evidence="3">Young leaves</tissue>
    </source>
</reference>
<dbReference type="OrthoDB" id="1701885at2759"/>
<protein>
    <submittedName>
        <fullName evidence="3">Pericentriolar material 1 protein</fullName>
    </submittedName>
</protein>
<feature type="region of interest" description="Disordered" evidence="2">
    <location>
        <begin position="307"/>
        <end position="326"/>
    </location>
</feature>
<feature type="region of interest" description="Disordered" evidence="2">
    <location>
        <begin position="73"/>
        <end position="116"/>
    </location>
</feature>
<keyword evidence="1" id="KW-0175">Coiled coil</keyword>
<proteinExistence type="predicted"/>
<dbReference type="Proteomes" id="UP000283530">
    <property type="component" value="Unassembled WGS sequence"/>
</dbReference>
<feature type="coiled-coil region" evidence="1">
    <location>
        <begin position="546"/>
        <end position="573"/>
    </location>
</feature>
<keyword evidence="4" id="KW-1185">Reference proteome</keyword>
<evidence type="ECO:0000313" key="4">
    <source>
        <dbReference type="Proteomes" id="UP000283530"/>
    </source>
</evidence>
<feature type="compositionally biased region" description="Acidic residues" evidence="2">
    <location>
        <begin position="683"/>
        <end position="698"/>
    </location>
</feature>